<protein>
    <submittedName>
        <fullName evidence="1">Uncharacterized protein</fullName>
    </submittedName>
</protein>
<evidence type="ECO:0000313" key="1">
    <source>
        <dbReference type="EMBL" id="ESU23944.1"/>
    </source>
</evidence>
<dbReference type="EMBL" id="AVGG01000043">
    <property type="protein sequence ID" value="ESU23944.1"/>
    <property type="molecule type" value="Genomic_DNA"/>
</dbReference>
<dbReference type="STRING" id="1341181.FLJC2902T_32150"/>
<proteinExistence type="predicted"/>
<dbReference type="AlphaFoldDB" id="V6SBU7"/>
<comment type="caution">
    <text evidence="1">The sequence shown here is derived from an EMBL/GenBank/DDBJ whole genome shotgun (WGS) entry which is preliminary data.</text>
</comment>
<keyword evidence="2" id="KW-1185">Reference proteome</keyword>
<sequence length="79" mass="8807">MLTDGKQRSPATNSGFMKWLGSVFISNGQCLHFFLRKRLFSFSLLGIFVNISNKIPPLHKAGGTLTVILPQNCENQNLL</sequence>
<reference evidence="1 2" key="1">
    <citation type="submission" date="2013-08" db="EMBL/GenBank/DDBJ databases">
        <title>Flavobacterium limnosediminis JC2902 genome sequencing.</title>
        <authorList>
            <person name="Lee K."/>
            <person name="Yi H."/>
            <person name="Park S."/>
            <person name="Chun J."/>
        </authorList>
    </citation>
    <scope>NUCLEOTIDE SEQUENCE [LARGE SCALE GENOMIC DNA]</scope>
    <source>
        <strain evidence="1 2">JC2902</strain>
    </source>
</reference>
<organism evidence="1 2">
    <name type="scientific">Flavobacterium limnosediminis JC2902</name>
    <dbReference type="NCBI Taxonomy" id="1341181"/>
    <lineage>
        <taxon>Bacteria</taxon>
        <taxon>Pseudomonadati</taxon>
        <taxon>Bacteroidota</taxon>
        <taxon>Flavobacteriia</taxon>
        <taxon>Flavobacteriales</taxon>
        <taxon>Flavobacteriaceae</taxon>
        <taxon>Flavobacterium</taxon>
    </lineage>
</organism>
<name>V6SBU7_9FLAO</name>
<accession>V6SBU7</accession>
<gene>
    <name evidence="1" type="ORF">FLJC2902T_32150</name>
</gene>
<dbReference type="Proteomes" id="UP000018004">
    <property type="component" value="Unassembled WGS sequence"/>
</dbReference>
<evidence type="ECO:0000313" key="2">
    <source>
        <dbReference type="Proteomes" id="UP000018004"/>
    </source>
</evidence>